<dbReference type="AlphaFoldDB" id="A0A0A1YP59"/>
<dbReference type="RefSeq" id="WP_025164557.1">
    <property type="nucleotide sequence ID" value="NZ_AWSQ01000001.1"/>
</dbReference>
<dbReference type="InterPro" id="IPR020825">
    <property type="entry name" value="Phe-tRNA_synthase-like_B3/B4"/>
</dbReference>
<evidence type="ECO:0000313" key="2">
    <source>
        <dbReference type="EMBL" id="KFX71710.1"/>
    </source>
</evidence>
<reference evidence="2 3" key="1">
    <citation type="journal article" date="2014" name="Genome Announc.">
        <title>Draft Genome Sequence of Petroleum Oil-Degrading Marine Bacterium Pseudomonas taeanensis Strain MS-3, Isolated from a Crude Oil-Contaminated Seashore.</title>
        <authorList>
            <person name="Lee S.Y."/>
            <person name="Kim S.H."/>
            <person name="Lee D.G."/>
            <person name="Shin S."/>
            <person name="Yun S.H."/>
            <person name="Choi C.W."/>
            <person name="Chung Y.H."/>
            <person name="Choi J.S."/>
            <person name="Kahng H.Y."/>
            <person name="Kim S.I."/>
        </authorList>
    </citation>
    <scope>NUCLEOTIDE SEQUENCE [LARGE SCALE GENOMIC DNA]</scope>
    <source>
        <strain evidence="2 3">MS-3</strain>
    </source>
</reference>
<dbReference type="STRING" id="1395571.TMS3_0107240"/>
<dbReference type="GO" id="GO:0004826">
    <property type="term" value="F:phenylalanine-tRNA ligase activity"/>
    <property type="evidence" value="ECO:0007669"/>
    <property type="project" value="InterPro"/>
</dbReference>
<accession>A0A0A1YP59</accession>
<dbReference type="SUPFAM" id="SSF56037">
    <property type="entry name" value="PheT/TilS domain"/>
    <property type="match status" value="1"/>
</dbReference>
<dbReference type="SMART" id="SM00873">
    <property type="entry name" value="B3_4"/>
    <property type="match status" value="1"/>
</dbReference>
<dbReference type="Gene3D" id="3.50.40.10">
    <property type="entry name" value="Phenylalanyl-trna Synthetase, Chain B, domain 3"/>
    <property type="match status" value="1"/>
</dbReference>
<evidence type="ECO:0000259" key="1">
    <source>
        <dbReference type="SMART" id="SM00873"/>
    </source>
</evidence>
<sequence length="214" mass="23724">MFSPIFCLLTPPDLGLKAIAFSLHSLSNLHYSSALQASLVRLRNNFNLQYSRREMEGFNALRLRMGRSPKRFPASPQALLDQYQRHSGLRPISPIVDLYNQWSLNSGLSIGAHDLRRLQLPASLTLTQGGEVFHALGSNTSQLLPTGEYAYLDAQGQVLCRMEYRQCEATALHANSDSALFIVQGHPDTDPQYLQRIAADLKADLMSCCASCVA</sequence>
<dbReference type="eggNOG" id="COG3382">
    <property type="taxonomic scope" value="Bacteria"/>
</dbReference>
<dbReference type="Pfam" id="PF03483">
    <property type="entry name" value="B3_4"/>
    <property type="match status" value="1"/>
</dbReference>
<keyword evidence="3" id="KW-1185">Reference proteome</keyword>
<protein>
    <recommendedName>
        <fullName evidence="1">B3/B4 tRNA-binding domain-containing protein</fullName>
    </recommendedName>
</protein>
<comment type="caution">
    <text evidence="2">The sequence shown here is derived from an EMBL/GenBank/DDBJ whole genome shotgun (WGS) entry which is preliminary data.</text>
</comment>
<name>A0A0A1YP59_9PSED</name>
<evidence type="ECO:0000313" key="3">
    <source>
        <dbReference type="Proteomes" id="UP000030063"/>
    </source>
</evidence>
<dbReference type="EMBL" id="AWSQ01000001">
    <property type="protein sequence ID" value="KFX71710.1"/>
    <property type="molecule type" value="Genomic_DNA"/>
</dbReference>
<feature type="domain" description="B3/B4 tRNA-binding" evidence="1">
    <location>
        <begin position="59"/>
        <end position="210"/>
    </location>
</feature>
<dbReference type="Proteomes" id="UP000030063">
    <property type="component" value="Unassembled WGS sequence"/>
</dbReference>
<dbReference type="InterPro" id="IPR005146">
    <property type="entry name" value="B3/B4_tRNA-bd"/>
</dbReference>
<dbReference type="GO" id="GO:0003723">
    <property type="term" value="F:RNA binding"/>
    <property type="evidence" value="ECO:0007669"/>
    <property type="project" value="InterPro"/>
</dbReference>
<gene>
    <name evidence="2" type="ORF">TMS3_0107240</name>
</gene>
<dbReference type="OrthoDB" id="276580at2"/>
<dbReference type="PANTHER" id="PTHR39209">
    <property type="match status" value="1"/>
</dbReference>
<proteinExistence type="predicted"/>
<dbReference type="PANTHER" id="PTHR39209:SF2">
    <property type="entry name" value="CYTOPLASMIC PROTEIN"/>
    <property type="match status" value="1"/>
</dbReference>
<organism evidence="2 3">
    <name type="scientific">Pseudomonas taeanensis MS-3</name>
    <dbReference type="NCBI Taxonomy" id="1395571"/>
    <lineage>
        <taxon>Bacteria</taxon>
        <taxon>Pseudomonadati</taxon>
        <taxon>Pseudomonadota</taxon>
        <taxon>Gammaproteobacteria</taxon>
        <taxon>Pseudomonadales</taxon>
        <taxon>Pseudomonadaceae</taxon>
        <taxon>Pseudomonas</taxon>
    </lineage>
</organism>